<dbReference type="Pfam" id="PF01478">
    <property type="entry name" value="Peptidase_A24"/>
    <property type="match status" value="1"/>
</dbReference>
<evidence type="ECO:0000313" key="4">
    <source>
        <dbReference type="EMBL" id="RVU43613.1"/>
    </source>
</evidence>
<protein>
    <submittedName>
        <fullName evidence="4">Prepilin peptidase</fullName>
    </submittedName>
</protein>
<dbReference type="PANTHER" id="PTHR30487:SF0">
    <property type="entry name" value="PREPILIN LEADER PEPTIDASE_N-METHYLTRANSFERASE-RELATED"/>
    <property type="match status" value="1"/>
</dbReference>
<feature type="transmembrane region" description="Helical" evidence="2">
    <location>
        <begin position="30"/>
        <end position="49"/>
    </location>
</feature>
<dbReference type="PANTHER" id="PTHR30487">
    <property type="entry name" value="TYPE 4 PREPILIN-LIKE PROTEINS LEADER PEPTIDE-PROCESSING ENZYME"/>
    <property type="match status" value="1"/>
</dbReference>
<organism evidence="4 5">
    <name type="scientific">Lujinxingia sediminis</name>
    <dbReference type="NCBI Taxonomy" id="2480984"/>
    <lineage>
        <taxon>Bacteria</taxon>
        <taxon>Deltaproteobacteria</taxon>
        <taxon>Bradymonadales</taxon>
        <taxon>Lujinxingiaceae</taxon>
        <taxon>Lujinxingia</taxon>
    </lineage>
</organism>
<evidence type="ECO:0000313" key="5">
    <source>
        <dbReference type="Proteomes" id="UP000282926"/>
    </source>
</evidence>
<name>A0ABY0CS10_9DELT</name>
<keyword evidence="5" id="KW-1185">Reference proteome</keyword>
<evidence type="ECO:0000256" key="1">
    <source>
        <dbReference type="ARBA" id="ARBA00005801"/>
    </source>
</evidence>
<feature type="transmembrane region" description="Helical" evidence="2">
    <location>
        <begin position="188"/>
        <end position="210"/>
    </location>
</feature>
<comment type="similarity">
    <text evidence="1">Belongs to the peptidase A24 family.</text>
</comment>
<accession>A0ABY0CS10</accession>
<keyword evidence="2" id="KW-0472">Membrane</keyword>
<keyword evidence="2" id="KW-0812">Transmembrane</keyword>
<dbReference type="InterPro" id="IPR000045">
    <property type="entry name" value="Prepilin_IV_endopep_pep"/>
</dbReference>
<feature type="transmembrane region" description="Helical" evidence="2">
    <location>
        <begin position="112"/>
        <end position="145"/>
    </location>
</feature>
<dbReference type="EMBL" id="SADD01000006">
    <property type="protein sequence ID" value="RVU43613.1"/>
    <property type="molecule type" value="Genomic_DNA"/>
</dbReference>
<keyword evidence="2" id="KW-1133">Transmembrane helix</keyword>
<dbReference type="InterPro" id="IPR050882">
    <property type="entry name" value="Prepilin_peptidase/N-MTase"/>
</dbReference>
<gene>
    <name evidence="4" type="ORF">EA187_12360</name>
</gene>
<evidence type="ECO:0000256" key="2">
    <source>
        <dbReference type="SAM" id="Phobius"/>
    </source>
</evidence>
<feature type="transmembrane region" description="Helical" evidence="2">
    <location>
        <begin position="86"/>
        <end position="105"/>
    </location>
</feature>
<feature type="transmembrane region" description="Helical" evidence="2">
    <location>
        <begin position="61"/>
        <end position="80"/>
    </location>
</feature>
<dbReference type="Proteomes" id="UP000282926">
    <property type="component" value="Unassembled WGS sequence"/>
</dbReference>
<dbReference type="Gene3D" id="1.20.120.1220">
    <property type="match status" value="1"/>
</dbReference>
<comment type="caution">
    <text evidence="4">The sequence shown here is derived from an EMBL/GenBank/DDBJ whole genome shotgun (WGS) entry which is preliminary data.</text>
</comment>
<proteinExistence type="inferred from homology"/>
<feature type="domain" description="Prepilin type IV endopeptidase peptidase" evidence="3">
    <location>
        <begin position="40"/>
        <end position="141"/>
    </location>
</feature>
<sequence>MVTYHRRGARRPLLLSDEASFMQPFTELPLWAQLLVMVPLFVICLISAITDFQQRKVFNKLTYPGVIIGLVAHTLAFGWAGLGSGLLAALTVLVVGILILPFRWLGGGDIKLLAMIGAFVGFSGLYEVFFYATLVGLAMGIILSVANGYITELIKRLWLVMKAMFFSITSRTNLGVKMETDERAYLPFAIPIFFGVLLALTDAYAGWPLWLEGLRLWMSDSLL</sequence>
<reference evidence="4 5" key="1">
    <citation type="submission" date="2019-01" db="EMBL/GenBank/DDBJ databases">
        <title>Lujinxingia litoralis gen. nov., sp. nov. and Lujinxingia sediminis gen. nov., sp. nov., new members in the order Bradymonadales, isolated from coastal sediment.</title>
        <authorList>
            <person name="Li C.-M."/>
        </authorList>
    </citation>
    <scope>NUCLEOTIDE SEQUENCE [LARGE SCALE GENOMIC DNA]</scope>
    <source>
        <strain evidence="4 5">SEH01</strain>
    </source>
</reference>
<evidence type="ECO:0000259" key="3">
    <source>
        <dbReference type="Pfam" id="PF01478"/>
    </source>
</evidence>